<feature type="chain" id="PRO_5046765512" description="peptidylprolyl isomerase" evidence="8">
    <location>
        <begin position="21"/>
        <end position="332"/>
    </location>
</feature>
<evidence type="ECO:0000256" key="3">
    <source>
        <dbReference type="ARBA" id="ARBA00013194"/>
    </source>
</evidence>
<dbReference type="EC" id="5.2.1.8" evidence="3 6"/>
<evidence type="ECO:0000256" key="2">
    <source>
        <dbReference type="ARBA" id="ARBA00006577"/>
    </source>
</evidence>
<accession>A0ABN1GY81</accession>
<evidence type="ECO:0000256" key="5">
    <source>
        <dbReference type="ARBA" id="ARBA00023235"/>
    </source>
</evidence>
<evidence type="ECO:0000256" key="6">
    <source>
        <dbReference type="PROSITE-ProRule" id="PRU00277"/>
    </source>
</evidence>
<dbReference type="Proteomes" id="UP001500957">
    <property type="component" value="Unassembled WGS sequence"/>
</dbReference>
<gene>
    <name evidence="10" type="ORF">GCM10009547_27090</name>
</gene>
<comment type="catalytic activity">
    <reaction evidence="1 6">
        <text>[protein]-peptidylproline (omega=180) = [protein]-peptidylproline (omega=0)</text>
        <dbReference type="Rhea" id="RHEA:16237"/>
        <dbReference type="Rhea" id="RHEA-COMP:10747"/>
        <dbReference type="Rhea" id="RHEA-COMP:10748"/>
        <dbReference type="ChEBI" id="CHEBI:83833"/>
        <dbReference type="ChEBI" id="CHEBI:83834"/>
        <dbReference type="EC" id="5.2.1.8"/>
    </reaction>
</comment>
<protein>
    <recommendedName>
        <fullName evidence="3 6">peptidylprolyl isomerase</fullName>
        <ecNumber evidence="3 6">5.2.1.8</ecNumber>
    </recommendedName>
</protein>
<feature type="compositionally biased region" description="Polar residues" evidence="7">
    <location>
        <begin position="55"/>
        <end position="67"/>
    </location>
</feature>
<name>A0ABN1GY81_9ACTN</name>
<evidence type="ECO:0000259" key="9">
    <source>
        <dbReference type="PROSITE" id="PS50059"/>
    </source>
</evidence>
<keyword evidence="8" id="KW-0732">Signal</keyword>
<feature type="region of interest" description="Disordered" evidence="7">
    <location>
        <begin position="44"/>
        <end position="67"/>
    </location>
</feature>
<dbReference type="RefSeq" id="WP_344605569.1">
    <property type="nucleotide sequence ID" value="NZ_BAAAHE010000021.1"/>
</dbReference>
<keyword evidence="4 6" id="KW-0697">Rotamase</keyword>
<comment type="caution">
    <text evidence="10">The sequence shown here is derived from an EMBL/GenBank/DDBJ whole genome shotgun (WGS) entry which is preliminary data.</text>
</comment>
<dbReference type="PROSITE" id="PS50059">
    <property type="entry name" value="FKBP_PPIASE"/>
    <property type="match status" value="2"/>
</dbReference>
<sequence length="332" mass="34392">MRRAPTLLLAAALLLPAACGGGDEDGGGPNASRSVAPFAFPTVSETKPGAEPKIVSSTAPPDTTQSKVLFEGKGRPVGPDDVVVVRVKGQVWDTDGVDLPAFVNSFSTGQALIRPVDSVVPAWEKVLPGVKVGSRVLIVAPPADGFGDQGNSGVGIFPDDTLMFVLDVLDSVAPGTMATGKPVSLAPDPALPTVTGDRNPRITVPKSAAPADLVERLLRQGSGAKIAEGETILAQYVGVLWRDGKVFDSSWEKGRHPFAARIAKSDPQTGESGVIEGWVKSLVGERVGSRILLVVPPKYGYGKAGNPEGGIKGTDTLVFVIDILGVYGKATT</sequence>
<dbReference type="Pfam" id="PF00254">
    <property type="entry name" value="FKBP_C"/>
    <property type="match status" value="2"/>
</dbReference>
<dbReference type="EMBL" id="BAAAHE010000021">
    <property type="protein sequence ID" value="GAA0622722.1"/>
    <property type="molecule type" value="Genomic_DNA"/>
</dbReference>
<feature type="signal peptide" evidence="8">
    <location>
        <begin position="1"/>
        <end position="20"/>
    </location>
</feature>
<feature type="domain" description="PPIase FKBP-type" evidence="9">
    <location>
        <begin position="80"/>
        <end position="172"/>
    </location>
</feature>
<dbReference type="PANTHER" id="PTHR43811:SF19">
    <property type="entry name" value="39 KDA FK506-BINDING NUCLEAR PROTEIN"/>
    <property type="match status" value="1"/>
</dbReference>
<comment type="similarity">
    <text evidence="2">Belongs to the FKBP-type PPIase family.</text>
</comment>
<dbReference type="SUPFAM" id="SSF54534">
    <property type="entry name" value="FKBP-like"/>
    <property type="match status" value="2"/>
</dbReference>
<dbReference type="InterPro" id="IPR046357">
    <property type="entry name" value="PPIase_dom_sf"/>
</dbReference>
<reference evidence="10 11" key="1">
    <citation type="journal article" date="2019" name="Int. J. Syst. Evol. Microbiol.">
        <title>The Global Catalogue of Microorganisms (GCM) 10K type strain sequencing project: providing services to taxonomists for standard genome sequencing and annotation.</title>
        <authorList>
            <consortium name="The Broad Institute Genomics Platform"/>
            <consortium name="The Broad Institute Genome Sequencing Center for Infectious Disease"/>
            <person name="Wu L."/>
            <person name="Ma J."/>
        </authorList>
    </citation>
    <scope>NUCLEOTIDE SEQUENCE [LARGE SCALE GENOMIC DNA]</scope>
    <source>
        <strain evidence="10 11">JCM 10671</strain>
    </source>
</reference>
<evidence type="ECO:0000256" key="4">
    <source>
        <dbReference type="ARBA" id="ARBA00023110"/>
    </source>
</evidence>
<keyword evidence="11" id="KW-1185">Reference proteome</keyword>
<feature type="domain" description="PPIase FKBP-type" evidence="9">
    <location>
        <begin position="229"/>
        <end position="327"/>
    </location>
</feature>
<dbReference type="InterPro" id="IPR001179">
    <property type="entry name" value="PPIase_FKBP_dom"/>
</dbReference>
<dbReference type="GO" id="GO:0016853">
    <property type="term" value="F:isomerase activity"/>
    <property type="evidence" value="ECO:0007669"/>
    <property type="project" value="UniProtKB-KW"/>
</dbReference>
<evidence type="ECO:0000313" key="10">
    <source>
        <dbReference type="EMBL" id="GAA0622722.1"/>
    </source>
</evidence>
<evidence type="ECO:0000256" key="7">
    <source>
        <dbReference type="SAM" id="MobiDB-lite"/>
    </source>
</evidence>
<evidence type="ECO:0000256" key="1">
    <source>
        <dbReference type="ARBA" id="ARBA00000971"/>
    </source>
</evidence>
<evidence type="ECO:0000256" key="8">
    <source>
        <dbReference type="SAM" id="SignalP"/>
    </source>
</evidence>
<dbReference type="PANTHER" id="PTHR43811">
    <property type="entry name" value="FKBP-TYPE PEPTIDYL-PROLYL CIS-TRANS ISOMERASE FKPA"/>
    <property type="match status" value="1"/>
</dbReference>
<dbReference type="Gene3D" id="3.10.50.40">
    <property type="match status" value="2"/>
</dbReference>
<proteinExistence type="inferred from homology"/>
<organism evidence="10 11">
    <name type="scientific">Sporichthya brevicatena</name>
    <dbReference type="NCBI Taxonomy" id="171442"/>
    <lineage>
        <taxon>Bacteria</taxon>
        <taxon>Bacillati</taxon>
        <taxon>Actinomycetota</taxon>
        <taxon>Actinomycetes</taxon>
        <taxon>Sporichthyales</taxon>
        <taxon>Sporichthyaceae</taxon>
        <taxon>Sporichthya</taxon>
    </lineage>
</organism>
<keyword evidence="5 6" id="KW-0413">Isomerase</keyword>
<evidence type="ECO:0000313" key="11">
    <source>
        <dbReference type="Proteomes" id="UP001500957"/>
    </source>
</evidence>